<feature type="transmembrane region" description="Helical" evidence="5">
    <location>
        <begin position="441"/>
        <end position="463"/>
    </location>
</feature>
<keyword evidence="7" id="KW-1185">Reference proteome</keyword>
<dbReference type="PANTHER" id="PTHR43424:SF1">
    <property type="entry name" value="LOCUS PUTATIVE PROTEIN 1-RELATED"/>
    <property type="match status" value="1"/>
</dbReference>
<feature type="transmembrane region" description="Helical" evidence="5">
    <location>
        <begin position="321"/>
        <end position="347"/>
    </location>
</feature>
<feature type="transmembrane region" description="Helical" evidence="5">
    <location>
        <begin position="9"/>
        <end position="29"/>
    </location>
</feature>
<keyword evidence="4 5" id="KW-0472">Membrane</keyword>
<evidence type="ECO:0000256" key="5">
    <source>
        <dbReference type="SAM" id="Phobius"/>
    </source>
</evidence>
<keyword evidence="3 5" id="KW-1133">Transmembrane helix</keyword>
<feature type="transmembrane region" description="Helical" evidence="5">
    <location>
        <begin position="41"/>
        <end position="60"/>
    </location>
</feature>
<dbReference type="RefSeq" id="WP_268040689.1">
    <property type="nucleotide sequence ID" value="NZ_JAPQER010000003.1"/>
</dbReference>
<dbReference type="Pfam" id="PF01943">
    <property type="entry name" value="Polysacc_synt"/>
    <property type="match status" value="1"/>
</dbReference>
<feature type="transmembrane region" description="Helical" evidence="5">
    <location>
        <begin position="115"/>
        <end position="136"/>
    </location>
</feature>
<evidence type="ECO:0000313" key="7">
    <source>
        <dbReference type="Proteomes" id="UP001078443"/>
    </source>
</evidence>
<evidence type="ECO:0000256" key="3">
    <source>
        <dbReference type="ARBA" id="ARBA00022989"/>
    </source>
</evidence>
<dbReference type="InterPro" id="IPR052556">
    <property type="entry name" value="PolySynth_Transporter"/>
</dbReference>
<dbReference type="EMBL" id="JAPQER010000003">
    <property type="protein sequence ID" value="MCY6484382.1"/>
    <property type="molecule type" value="Genomic_DNA"/>
</dbReference>
<evidence type="ECO:0000256" key="2">
    <source>
        <dbReference type="ARBA" id="ARBA00022692"/>
    </source>
</evidence>
<evidence type="ECO:0000256" key="1">
    <source>
        <dbReference type="ARBA" id="ARBA00004141"/>
    </source>
</evidence>
<feature type="transmembrane region" description="Helical" evidence="5">
    <location>
        <begin position="286"/>
        <end position="309"/>
    </location>
</feature>
<organism evidence="6 7">
    <name type="scientific">Clostridium aestuarii</name>
    <dbReference type="NCBI Taxonomy" id="338193"/>
    <lineage>
        <taxon>Bacteria</taxon>
        <taxon>Bacillati</taxon>
        <taxon>Bacillota</taxon>
        <taxon>Clostridia</taxon>
        <taxon>Eubacteriales</taxon>
        <taxon>Clostridiaceae</taxon>
        <taxon>Clostridium</taxon>
    </lineage>
</organism>
<protein>
    <submittedName>
        <fullName evidence="6">Oligosaccharide flippase family protein</fullName>
    </submittedName>
</protein>
<feature type="transmembrane region" description="Helical" evidence="5">
    <location>
        <begin position="210"/>
        <end position="226"/>
    </location>
</feature>
<name>A0ABT4CZG7_9CLOT</name>
<keyword evidence="2 5" id="KW-0812">Transmembrane</keyword>
<dbReference type="InterPro" id="IPR002797">
    <property type="entry name" value="Polysacc_synth"/>
</dbReference>
<feature type="transmembrane region" description="Helical" evidence="5">
    <location>
        <begin position="167"/>
        <end position="189"/>
    </location>
</feature>
<dbReference type="PANTHER" id="PTHR43424">
    <property type="entry name" value="LOCUS PUTATIVE PROTEIN 1-RELATED"/>
    <property type="match status" value="1"/>
</dbReference>
<dbReference type="Proteomes" id="UP001078443">
    <property type="component" value="Unassembled WGS sequence"/>
</dbReference>
<evidence type="ECO:0000313" key="6">
    <source>
        <dbReference type="EMBL" id="MCY6484382.1"/>
    </source>
</evidence>
<sequence>MDKKLKKNIIYNGLYQIFIVLLPIITIPYISRIFNRTSIGIYGYTCSITNIFIYISYFGIESYGSREIAFVKSSKDKRNQTFWELWIMQFIMTIVSSGLFIIVNYFLFYKYFNTLMLWQIMICFSFTQVSWFFIGIEEFDKVVLRNTILRSSLTVLIFIFIKEEHQLNRYVFLNVLVYLVGNLGLLFSLKKYILKPIFKMSNVIIHLKKSLWFFIPSITTVLFVSLDKTLLGIFSNIENVAFYEQSQKILNIAVGLINSVGMVLLPRMSFYISENKMEEFIKMFNISLKACITVGFYFVAGIISVSPLFSSWFFGRNFEGVGFYMQILAVIAFTRPLRGILTNALFIPLKQERFVVKLSNIILIFMITGNVLLDTHFGIYGAIISLLTVELISTWYLFYKMTIQLPELNMKEIINYLLINLGASIITVTIVLIMSNYLRKSIITTVILGIIATIIFLIVSLLLKNEIVWNYVYKMNIFLNNKLKQRG</sequence>
<comment type="subcellular location">
    <subcellularLocation>
        <location evidence="1">Membrane</location>
        <topology evidence="1">Multi-pass membrane protein</topology>
    </subcellularLocation>
</comment>
<reference evidence="6" key="1">
    <citation type="submission" date="2022-12" db="EMBL/GenBank/DDBJ databases">
        <authorList>
            <person name="Wang J."/>
        </authorList>
    </citation>
    <scope>NUCLEOTIDE SEQUENCE</scope>
    <source>
        <strain evidence="6">HY-45-18</strain>
    </source>
</reference>
<evidence type="ECO:0000256" key="4">
    <source>
        <dbReference type="ARBA" id="ARBA00023136"/>
    </source>
</evidence>
<proteinExistence type="predicted"/>
<accession>A0ABT4CZG7</accession>
<gene>
    <name evidence="6" type="ORF">OW763_08430</name>
</gene>
<feature type="transmembrane region" description="Helical" evidence="5">
    <location>
        <begin position="379"/>
        <end position="401"/>
    </location>
</feature>
<feature type="transmembrane region" description="Helical" evidence="5">
    <location>
        <begin position="246"/>
        <end position="265"/>
    </location>
</feature>
<feature type="transmembrane region" description="Helical" evidence="5">
    <location>
        <begin position="143"/>
        <end position="161"/>
    </location>
</feature>
<comment type="caution">
    <text evidence="6">The sequence shown here is derived from an EMBL/GenBank/DDBJ whole genome shotgun (WGS) entry which is preliminary data.</text>
</comment>
<feature type="transmembrane region" description="Helical" evidence="5">
    <location>
        <begin position="81"/>
        <end position="109"/>
    </location>
</feature>
<feature type="transmembrane region" description="Helical" evidence="5">
    <location>
        <begin position="354"/>
        <end position="373"/>
    </location>
</feature>
<feature type="transmembrane region" description="Helical" evidence="5">
    <location>
        <begin position="413"/>
        <end position="435"/>
    </location>
</feature>